<accession>A0AC35FDU3</accession>
<name>A0AC35FDU3_9BILA</name>
<evidence type="ECO:0000313" key="2">
    <source>
        <dbReference type="WBParaSite" id="PS1159_v2.g15788.t1"/>
    </source>
</evidence>
<dbReference type="Proteomes" id="UP000887580">
    <property type="component" value="Unplaced"/>
</dbReference>
<organism evidence="1 2">
    <name type="scientific">Panagrolaimus sp. PS1159</name>
    <dbReference type="NCBI Taxonomy" id="55785"/>
    <lineage>
        <taxon>Eukaryota</taxon>
        <taxon>Metazoa</taxon>
        <taxon>Ecdysozoa</taxon>
        <taxon>Nematoda</taxon>
        <taxon>Chromadorea</taxon>
        <taxon>Rhabditida</taxon>
        <taxon>Tylenchina</taxon>
        <taxon>Panagrolaimomorpha</taxon>
        <taxon>Panagrolaimoidea</taxon>
        <taxon>Panagrolaimidae</taxon>
        <taxon>Panagrolaimus</taxon>
    </lineage>
</organism>
<evidence type="ECO:0000313" key="1">
    <source>
        <dbReference type="Proteomes" id="UP000887580"/>
    </source>
</evidence>
<protein>
    <submittedName>
        <fullName evidence="2">Uncharacterized protein</fullName>
    </submittedName>
</protein>
<sequence>MKRSSTENDGFLHPDNIVRRVTGGGEHFIPVSPDMKNARNRLGNLLSGIRKGDIGTFADKDDELDNDHGYNRKGPGRPKRSKRERRIIYELRNKVFSVRDTYAIEPIYPLMRKWLYGCDDDLPPASDDLPPSPDERHLPGSSSLISEDSLDLLATKEIHKMPEPLPLSDDTVPPMKIFSSIVNPLPEGSSARDLLKENISAWKNCKKQHKKYMETRELKYEPSINLLKTVHAITQQTTQ</sequence>
<proteinExistence type="predicted"/>
<reference evidence="2" key="1">
    <citation type="submission" date="2022-11" db="UniProtKB">
        <authorList>
            <consortium name="WormBaseParasite"/>
        </authorList>
    </citation>
    <scope>IDENTIFICATION</scope>
</reference>
<dbReference type="WBParaSite" id="PS1159_v2.g15788.t1">
    <property type="protein sequence ID" value="PS1159_v2.g15788.t1"/>
    <property type="gene ID" value="PS1159_v2.g15788"/>
</dbReference>